<dbReference type="Pfam" id="PF04488">
    <property type="entry name" value="Gly_transf_sug"/>
    <property type="match status" value="1"/>
</dbReference>
<dbReference type="EMBL" id="CAJNJA010041575">
    <property type="protein sequence ID" value="CAE7776166.1"/>
    <property type="molecule type" value="Genomic_DNA"/>
</dbReference>
<gene>
    <name evidence="4" type="primary">Isc1</name>
    <name evidence="4" type="ORF">SNEC2469_LOCUS22716</name>
</gene>
<comment type="caution">
    <text evidence="4">The sequence shown here is derived from an EMBL/GenBank/DDBJ whole genome shotgun (WGS) entry which is preliminary data.</text>
</comment>
<comment type="similarity">
    <text evidence="1">Belongs to the isochorismatase family.</text>
</comment>
<dbReference type="PANTHER" id="PTHR43540">
    <property type="entry name" value="PEROXYUREIDOACRYLATE/UREIDOACRYLATE AMIDOHYDROLASE-RELATED"/>
    <property type="match status" value="1"/>
</dbReference>
<dbReference type="PANTHER" id="PTHR43540:SF15">
    <property type="entry name" value="BLR5631 PROTEIN"/>
    <property type="match status" value="1"/>
</dbReference>
<accession>A0A812YDI6</accession>
<reference evidence="4" key="1">
    <citation type="submission" date="2021-02" db="EMBL/GenBank/DDBJ databases">
        <authorList>
            <person name="Dougan E. K."/>
            <person name="Rhodes N."/>
            <person name="Thang M."/>
            <person name="Chan C."/>
        </authorList>
    </citation>
    <scope>NUCLEOTIDE SEQUENCE</scope>
</reference>
<evidence type="ECO:0000256" key="2">
    <source>
        <dbReference type="ARBA" id="ARBA00022801"/>
    </source>
</evidence>
<organism evidence="4 5">
    <name type="scientific">Symbiodinium necroappetens</name>
    <dbReference type="NCBI Taxonomy" id="1628268"/>
    <lineage>
        <taxon>Eukaryota</taxon>
        <taxon>Sar</taxon>
        <taxon>Alveolata</taxon>
        <taxon>Dinophyceae</taxon>
        <taxon>Suessiales</taxon>
        <taxon>Symbiodiniaceae</taxon>
        <taxon>Symbiodinium</taxon>
    </lineage>
</organism>
<dbReference type="InterPro" id="IPR036380">
    <property type="entry name" value="Isochorismatase-like_sf"/>
</dbReference>
<evidence type="ECO:0000259" key="3">
    <source>
        <dbReference type="Pfam" id="PF00857"/>
    </source>
</evidence>
<dbReference type="SUPFAM" id="SSF53448">
    <property type="entry name" value="Nucleotide-diphospho-sugar transferases"/>
    <property type="match status" value="1"/>
</dbReference>
<dbReference type="GO" id="GO:0016787">
    <property type="term" value="F:hydrolase activity"/>
    <property type="evidence" value="ECO:0007669"/>
    <property type="project" value="UniProtKB-KW"/>
</dbReference>
<dbReference type="AlphaFoldDB" id="A0A812YDI6"/>
<feature type="non-terminal residue" evidence="4">
    <location>
        <position position="1"/>
    </location>
</feature>
<proteinExistence type="inferred from homology"/>
<dbReference type="OrthoDB" id="245563at2759"/>
<dbReference type="InterPro" id="IPR000868">
    <property type="entry name" value="Isochorismatase-like_dom"/>
</dbReference>
<dbReference type="Proteomes" id="UP000601435">
    <property type="component" value="Unassembled WGS sequence"/>
</dbReference>
<dbReference type="InterPro" id="IPR050272">
    <property type="entry name" value="Isochorismatase-like_hydrls"/>
</dbReference>
<dbReference type="InterPro" id="IPR029044">
    <property type="entry name" value="Nucleotide-diphossugar_trans"/>
</dbReference>
<keyword evidence="2" id="KW-0378">Hydrolase</keyword>
<sequence length="595" mass="65045">VPFFIQKDLESWALHSHGRCGSPVLINDTNIAEYIPDLPEEYFRLPDHGSRSDVIRYALIYHHGGIYMDTDILVLRDLNEVLDKVADDYDLISYAQKIHSCLEGRKSCKAFSSNFLAARKGSAYMKEVWEAQKKAMTSHCESHDDRDTKVCCPANPKHKCHVHWGAIGEMVSHPVFDKFAAANPSMKKHCFAEEEGESFAPEGMGTVLFTKRKLQDALPFFTSIKTKKPMDRLAYHLFNAQGFQRLRAKKVKVLLQVATIVSAYAREYAGGAIFDSALFVGALYRKSLGNASAPPKGPADDGPAEYCASEGENCPCSGRVFFGRKFDNDKDGDKLDLSEMVLQQYRMMEVNGDIACTTSGFMGDPQINRPKQCLCQAMKGGPAPRSPAEDGPATICANEGEMCECEGKAYYGRKFSMGKDKVIIDAQQTYREGVMKLEGVEPALEECAALLKRARAEGATVVHIQHDAGEGSPYDLTQPVGQIAEPVAPVAGEEVIVKKVPNSFHDTTLHQYLQDKGVKSLVLCGFMAHMCVNSTARGAFNLGYASTVVASATATRSLADPISGEPVEAALLKKSALTAISDVFAVIVPTADKLP</sequence>
<feature type="domain" description="Isochorismatase-like" evidence="3">
    <location>
        <begin position="422"/>
        <end position="558"/>
    </location>
</feature>
<keyword evidence="5" id="KW-1185">Reference proteome</keyword>
<dbReference type="Pfam" id="PF00857">
    <property type="entry name" value="Isochorismatase"/>
    <property type="match status" value="1"/>
</dbReference>
<evidence type="ECO:0000313" key="4">
    <source>
        <dbReference type="EMBL" id="CAE7776166.1"/>
    </source>
</evidence>
<dbReference type="Gene3D" id="3.40.50.850">
    <property type="entry name" value="Isochorismatase-like"/>
    <property type="match status" value="1"/>
</dbReference>
<evidence type="ECO:0000313" key="5">
    <source>
        <dbReference type="Proteomes" id="UP000601435"/>
    </source>
</evidence>
<dbReference type="SUPFAM" id="SSF52499">
    <property type="entry name" value="Isochorismatase-like hydrolases"/>
    <property type="match status" value="1"/>
</dbReference>
<dbReference type="CDD" id="cd01014">
    <property type="entry name" value="nicotinamidase_related"/>
    <property type="match status" value="1"/>
</dbReference>
<protein>
    <submittedName>
        <fullName evidence="4">Isc1 protein</fullName>
    </submittedName>
</protein>
<dbReference type="InterPro" id="IPR007577">
    <property type="entry name" value="GlycoTrfase_DXD_sugar-bd_CS"/>
</dbReference>
<evidence type="ECO:0000256" key="1">
    <source>
        <dbReference type="ARBA" id="ARBA00006336"/>
    </source>
</evidence>
<dbReference type="Gene3D" id="3.90.550.20">
    <property type="match status" value="1"/>
</dbReference>
<name>A0A812YDI6_9DINO</name>